<dbReference type="Gene3D" id="1.10.8.80">
    <property type="entry name" value="Magnesium chelatase subunit I, C-Terminal domain"/>
    <property type="match status" value="1"/>
</dbReference>
<name>A0A8J7P6Q7_9BACT</name>
<organism evidence="5 6">
    <name type="scientific">Candidatus Obscuribacter phosphatis</name>
    <dbReference type="NCBI Taxonomy" id="1906157"/>
    <lineage>
        <taxon>Bacteria</taxon>
        <taxon>Bacillati</taxon>
        <taxon>Candidatus Melainabacteria</taxon>
        <taxon>Candidatus Obscuribacterales</taxon>
        <taxon>Candidatus Obscuribacteraceae</taxon>
        <taxon>Candidatus Obscuribacter</taxon>
    </lineage>
</organism>
<evidence type="ECO:0000256" key="3">
    <source>
        <dbReference type="ARBA" id="ARBA00061607"/>
    </source>
</evidence>
<dbReference type="InterPro" id="IPR003593">
    <property type="entry name" value="AAA+_ATPase"/>
</dbReference>
<keyword evidence="2" id="KW-0067">ATP-binding</keyword>
<evidence type="ECO:0000256" key="1">
    <source>
        <dbReference type="ARBA" id="ARBA00022741"/>
    </source>
</evidence>
<dbReference type="PANTHER" id="PTHR42759:SF1">
    <property type="entry name" value="MAGNESIUM-CHELATASE SUBUNIT CHLD"/>
    <property type="match status" value="1"/>
</dbReference>
<dbReference type="Gene3D" id="3.40.50.300">
    <property type="entry name" value="P-loop containing nucleotide triphosphate hydrolases"/>
    <property type="match status" value="1"/>
</dbReference>
<accession>A0A8J7P6Q7</accession>
<evidence type="ECO:0000313" key="6">
    <source>
        <dbReference type="Proteomes" id="UP000664277"/>
    </source>
</evidence>
<proteinExistence type="inferred from homology"/>
<dbReference type="CDD" id="cd00009">
    <property type="entry name" value="AAA"/>
    <property type="match status" value="1"/>
</dbReference>
<dbReference type="AlphaFoldDB" id="A0A8J7P6Q7"/>
<dbReference type="FunFam" id="3.40.50.300:FF:000640">
    <property type="entry name" value="MoxR family ATPase"/>
    <property type="match status" value="1"/>
</dbReference>
<dbReference type="EMBL" id="JAFLCK010000001">
    <property type="protein sequence ID" value="MBN8658876.1"/>
    <property type="molecule type" value="Genomic_DNA"/>
</dbReference>
<evidence type="ECO:0000259" key="4">
    <source>
        <dbReference type="SMART" id="SM00382"/>
    </source>
</evidence>
<dbReference type="InterPro" id="IPR011703">
    <property type="entry name" value="ATPase_AAA-3"/>
</dbReference>
<gene>
    <name evidence="5" type="ORF">J0M35_00825</name>
</gene>
<dbReference type="SUPFAM" id="SSF52540">
    <property type="entry name" value="P-loop containing nucleoside triphosphate hydrolases"/>
    <property type="match status" value="1"/>
</dbReference>
<dbReference type="InterPro" id="IPR027417">
    <property type="entry name" value="P-loop_NTPase"/>
</dbReference>
<comment type="caution">
    <text evidence="5">The sequence shown here is derived from an EMBL/GenBank/DDBJ whole genome shotgun (WGS) entry which is preliminary data.</text>
</comment>
<dbReference type="GO" id="GO:0016887">
    <property type="term" value="F:ATP hydrolysis activity"/>
    <property type="evidence" value="ECO:0007669"/>
    <property type="project" value="InterPro"/>
</dbReference>
<feature type="domain" description="AAA+ ATPase" evidence="4">
    <location>
        <begin position="51"/>
        <end position="192"/>
    </location>
</feature>
<sequence length="329" mass="36451">MMQQEAVETSSASQNELSLTKVTFSRLREALNEIIVGQSMVIDQILTAILADGHVLLEGVPGTAKTLLVKTIASLVGAEFGRIQLTPDMLPSDIVGTSVYDLNSRTFNLKKGPVFTSLLLADEINRTPPKTQSALLEAMEERQVTLDGHTEKLPELFLVVATQNPVEFEGTYPLPEAQLDRFMLKVLIGYPGADAERKMLFNWQEGKYRNSRKLEPVTSTEEILRCREELLKVKVETSIMDYLVELVQKSRNISDLQLGASPRAALSWLAAAKAHAAMEGRDFVTPDNIKFVAEPVLRHRLILTAEAELDGVTISQVVATILRQVTVPR</sequence>
<evidence type="ECO:0000313" key="5">
    <source>
        <dbReference type="EMBL" id="MBN8658876.1"/>
    </source>
</evidence>
<dbReference type="InterPro" id="IPR050764">
    <property type="entry name" value="CbbQ/NirQ/NorQ/GpvN"/>
</dbReference>
<evidence type="ECO:0000256" key="2">
    <source>
        <dbReference type="ARBA" id="ARBA00022840"/>
    </source>
</evidence>
<dbReference type="GO" id="GO:0005524">
    <property type="term" value="F:ATP binding"/>
    <property type="evidence" value="ECO:0007669"/>
    <property type="project" value="UniProtKB-KW"/>
</dbReference>
<comment type="similarity">
    <text evidence="3">Belongs to the MoxR family.</text>
</comment>
<dbReference type="PIRSF" id="PIRSF002849">
    <property type="entry name" value="AAA_ATPase_chaperone_MoxR_prd"/>
    <property type="match status" value="1"/>
</dbReference>
<reference evidence="5" key="1">
    <citation type="submission" date="2021-02" db="EMBL/GenBank/DDBJ databases">
        <title>Genome-Resolved Metagenomics of a Microbial Community Performing Photosynthetic Biological Nutrient Removal.</title>
        <authorList>
            <person name="Mcdaniel E.A."/>
        </authorList>
    </citation>
    <scope>NUCLEOTIDE SEQUENCE</scope>
    <source>
        <strain evidence="5">UWPOB_OBS1</strain>
    </source>
</reference>
<dbReference type="Pfam" id="PF17863">
    <property type="entry name" value="AAA_lid_2"/>
    <property type="match status" value="1"/>
</dbReference>
<dbReference type="Proteomes" id="UP000664277">
    <property type="component" value="Unassembled WGS sequence"/>
</dbReference>
<dbReference type="SMART" id="SM00382">
    <property type="entry name" value="AAA"/>
    <property type="match status" value="1"/>
</dbReference>
<keyword evidence="1" id="KW-0547">Nucleotide-binding</keyword>
<dbReference type="InterPro" id="IPR041628">
    <property type="entry name" value="ChlI/MoxR_AAA_lid"/>
</dbReference>
<dbReference type="Pfam" id="PF07726">
    <property type="entry name" value="AAA_3"/>
    <property type="match status" value="1"/>
</dbReference>
<protein>
    <submittedName>
        <fullName evidence="5">MoxR family ATPase</fullName>
    </submittedName>
</protein>
<dbReference type="PANTHER" id="PTHR42759">
    <property type="entry name" value="MOXR FAMILY PROTEIN"/>
    <property type="match status" value="1"/>
</dbReference>